<reference evidence="1 2" key="1">
    <citation type="submission" date="2012-12" db="EMBL/GenBank/DDBJ databases">
        <title>The Genome Sequence of Bacillus cereus HuB4-4.</title>
        <authorList>
            <consortium name="The Broad Institute Genome Sequencing Platform"/>
            <consortium name="The Broad Institute Genome Sequencing Center for Infectious Disease"/>
            <person name="Feldgarden M."/>
            <person name="Van der Auwera G.A."/>
            <person name="Mahillon J."/>
            <person name="Duprez V."/>
            <person name="Timmery S."/>
            <person name="Mattelet C."/>
            <person name="Dierick K."/>
            <person name="Sun M."/>
            <person name="Yu Z."/>
            <person name="Zhu L."/>
            <person name="Hu X."/>
            <person name="Shank E.B."/>
            <person name="Swiecicka I."/>
            <person name="Hansen B.M."/>
            <person name="Andrup L."/>
            <person name="Walker B."/>
            <person name="Young S.K."/>
            <person name="Zeng Q."/>
            <person name="Gargeya S."/>
            <person name="Fitzgerald M."/>
            <person name="Haas B."/>
            <person name="Abouelleil A."/>
            <person name="Alvarado L."/>
            <person name="Arachchi H.M."/>
            <person name="Berlin A.M."/>
            <person name="Chapman S.B."/>
            <person name="Dewar J."/>
            <person name="Goldberg J."/>
            <person name="Griggs A."/>
            <person name="Gujja S."/>
            <person name="Hansen M."/>
            <person name="Howarth C."/>
            <person name="Imamovic A."/>
            <person name="Larimer J."/>
            <person name="McCowan C."/>
            <person name="Murphy C."/>
            <person name="Neiman D."/>
            <person name="Pearson M."/>
            <person name="Priest M."/>
            <person name="Roberts A."/>
            <person name="Saif S."/>
            <person name="Shea T."/>
            <person name="Sisk P."/>
            <person name="Sykes S."/>
            <person name="Wortman J."/>
            <person name="Nusbaum C."/>
            <person name="Birren B."/>
        </authorList>
    </citation>
    <scope>NUCLEOTIDE SEQUENCE [LARGE SCALE GENOMIC DNA]</scope>
    <source>
        <strain evidence="1 2">HuB4-4</strain>
    </source>
</reference>
<name>A0A9W5QW95_BACCE</name>
<evidence type="ECO:0000313" key="1">
    <source>
        <dbReference type="EMBL" id="EOP90852.1"/>
    </source>
</evidence>
<dbReference type="AlphaFoldDB" id="A0A9W5QW95"/>
<dbReference type="EMBL" id="AHEF01000041">
    <property type="protein sequence ID" value="EOP90852.1"/>
    <property type="molecule type" value="Genomic_DNA"/>
</dbReference>
<organism evidence="1 2">
    <name type="scientific">Bacillus cereus HuB4-4</name>
    <dbReference type="NCBI Taxonomy" id="1053211"/>
    <lineage>
        <taxon>Bacteria</taxon>
        <taxon>Bacillati</taxon>
        <taxon>Bacillota</taxon>
        <taxon>Bacilli</taxon>
        <taxon>Bacillales</taxon>
        <taxon>Bacillaceae</taxon>
        <taxon>Bacillus</taxon>
        <taxon>Bacillus cereus group</taxon>
    </lineage>
</organism>
<proteinExistence type="predicted"/>
<evidence type="ECO:0000313" key="2">
    <source>
        <dbReference type="Proteomes" id="UP000014009"/>
    </source>
</evidence>
<gene>
    <name evidence="1" type="ORF">IGM_02114</name>
</gene>
<sequence>MWYAAVNEIFISDFSNISNYRQMTEPYNKKGTPK</sequence>
<comment type="caution">
    <text evidence="1">The sequence shown here is derived from an EMBL/GenBank/DDBJ whole genome shotgun (WGS) entry which is preliminary data.</text>
</comment>
<dbReference type="Proteomes" id="UP000014009">
    <property type="component" value="Unassembled WGS sequence"/>
</dbReference>
<accession>A0A9W5QW95</accession>
<protein>
    <submittedName>
        <fullName evidence="1">Uncharacterized protein</fullName>
    </submittedName>
</protein>